<feature type="region of interest" description="Disordered" evidence="1">
    <location>
        <begin position="1"/>
        <end position="36"/>
    </location>
</feature>
<protein>
    <submittedName>
        <fullName evidence="2">Uncharacterized protein</fullName>
    </submittedName>
</protein>
<proteinExistence type="predicted"/>
<comment type="caution">
    <text evidence="2">The sequence shown here is derived from an EMBL/GenBank/DDBJ whole genome shotgun (WGS) entry which is preliminary data.</text>
</comment>
<dbReference type="Proteomes" id="UP000233551">
    <property type="component" value="Unassembled WGS sequence"/>
</dbReference>
<organism evidence="2 3">
    <name type="scientific">Punica granatum</name>
    <name type="common">Pomegranate</name>
    <dbReference type="NCBI Taxonomy" id="22663"/>
    <lineage>
        <taxon>Eukaryota</taxon>
        <taxon>Viridiplantae</taxon>
        <taxon>Streptophyta</taxon>
        <taxon>Embryophyta</taxon>
        <taxon>Tracheophyta</taxon>
        <taxon>Spermatophyta</taxon>
        <taxon>Magnoliopsida</taxon>
        <taxon>eudicotyledons</taxon>
        <taxon>Gunneridae</taxon>
        <taxon>Pentapetalae</taxon>
        <taxon>rosids</taxon>
        <taxon>malvids</taxon>
        <taxon>Myrtales</taxon>
        <taxon>Lythraceae</taxon>
        <taxon>Punica</taxon>
    </lineage>
</organism>
<keyword evidence="3" id="KW-1185">Reference proteome</keyword>
<accession>A0A2I0K7X5</accession>
<evidence type="ECO:0000313" key="2">
    <source>
        <dbReference type="EMBL" id="PKI64280.1"/>
    </source>
</evidence>
<name>A0A2I0K7X5_PUNGR</name>
<dbReference type="AlphaFoldDB" id="A0A2I0K7X5"/>
<evidence type="ECO:0000256" key="1">
    <source>
        <dbReference type="SAM" id="MobiDB-lite"/>
    </source>
</evidence>
<reference evidence="2 3" key="1">
    <citation type="submission" date="2017-11" db="EMBL/GenBank/DDBJ databases">
        <title>De-novo sequencing of pomegranate (Punica granatum L.) genome.</title>
        <authorList>
            <person name="Akparov Z."/>
            <person name="Amiraslanov A."/>
            <person name="Hajiyeva S."/>
            <person name="Abbasov M."/>
            <person name="Kaur K."/>
            <person name="Hamwieh A."/>
            <person name="Solovyev V."/>
            <person name="Salamov A."/>
            <person name="Braich B."/>
            <person name="Kosarev P."/>
            <person name="Mahmoud A."/>
            <person name="Hajiyev E."/>
            <person name="Babayeva S."/>
            <person name="Izzatullayeva V."/>
            <person name="Mammadov A."/>
            <person name="Mammadov A."/>
            <person name="Sharifova S."/>
            <person name="Ojaghi J."/>
            <person name="Eynullazada K."/>
            <person name="Bayramov B."/>
            <person name="Abdulazimova A."/>
            <person name="Shahmuradov I."/>
        </authorList>
    </citation>
    <scope>NUCLEOTIDE SEQUENCE [LARGE SCALE GENOMIC DNA]</scope>
    <source>
        <strain evidence="3">cv. AG2017</strain>
        <tissue evidence="2">Leaf</tissue>
    </source>
</reference>
<sequence>MRGRSLMQGRSPCKAETHAINAGVKPDARPKPNAVNAGKRTGLVSIVRTRREMCIGTLSLHAWASVGRHSVHGSPCHGGRVKAAGDLPAKVGTTRLSCGVGGRDERPLVTTRLVMEKWRPRVVYP</sequence>
<gene>
    <name evidence="2" type="ORF">CRG98_015320</name>
</gene>
<evidence type="ECO:0000313" key="3">
    <source>
        <dbReference type="Proteomes" id="UP000233551"/>
    </source>
</evidence>
<dbReference type="EMBL" id="PGOL01000839">
    <property type="protein sequence ID" value="PKI64280.1"/>
    <property type="molecule type" value="Genomic_DNA"/>
</dbReference>